<dbReference type="PANTHER" id="PTHR34220:SF7">
    <property type="entry name" value="SENSOR HISTIDINE KINASE YPDA"/>
    <property type="match status" value="1"/>
</dbReference>
<evidence type="ECO:0000256" key="8">
    <source>
        <dbReference type="ARBA" id="ARBA00022777"/>
    </source>
</evidence>
<evidence type="ECO:0000256" key="2">
    <source>
        <dbReference type="ARBA" id="ARBA00004651"/>
    </source>
</evidence>
<dbReference type="EC" id="2.7.13.3" evidence="3"/>
<organism evidence="15 16">
    <name type="scientific">Salibacterium salarium</name>
    <dbReference type="NCBI Taxonomy" id="284579"/>
    <lineage>
        <taxon>Bacteria</taxon>
        <taxon>Bacillati</taxon>
        <taxon>Bacillota</taxon>
        <taxon>Bacilli</taxon>
        <taxon>Bacillales</taxon>
        <taxon>Bacillaceae</taxon>
    </lineage>
</organism>
<evidence type="ECO:0000313" key="16">
    <source>
        <dbReference type="Proteomes" id="UP000275076"/>
    </source>
</evidence>
<evidence type="ECO:0000313" key="15">
    <source>
        <dbReference type="EMBL" id="RSL33613.1"/>
    </source>
</evidence>
<dbReference type="InterPro" id="IPR050640">
    <property type="entry name" value="Bact_2-comp_sensor_kinase"/>
</dbReference>
<protein>
    <recommendedName>
        <fullName evidence="3">histidine kinase</fullName>
        <ecNumber evidence="3">2.7.13.3</ecNumber>
    </recommendedName>
</protein>
<dbReference type="Pfam" id="PF02518">
    <property type="entry name" value="HATPase_c"/>
    <property type="match status" value="1"/>
</dbReference>
<keyword evidence="12" id="KW-0812">Transmembrane</keyword>
<dbReference type="GO" id="GO:0005886">
    <property type="term" value="C:plasma membrane"/>
    <property type="evidence" value="ECO:0007669"/>
    <property type="project" value="UniProtKB-SubCell"/>
</dbReference>
<dbReference type="RefSeq" id="WP_125555669.1">
    <property type="nucleotide sequence ID" value="NZ_RBVX01000007.1"/>
</dbReference>
<proteinExistence type="predicted"/>
<keyword evidence="5" id="KW-0597">Phosphoprotein</keyword>
<feature type="domain" description="Histidine kinase" evidence="13">
    <location>
        <begin position="278"/>
        <end position="476"/>
    </location>
</feature>
<keyword evidence="10" id="KW-0902">Two-component regulatory system</keyword>
<sequence length="491" mass="56491">MKLFSSIRGKLLVCFFVFILLFNIVSISIYFSSTRLTNEYNTSFERFLIFNSISQQADELYENTNAYVRDPTEDNLTAYYISRLELRNEETRLADNMDEAENMELSNYLNLIDSLVRNSEITVGFVLRDNIERYTSYLEETQNSASYIQENTLSLIDLELTEYQKLYADLQSRNESFRIFTIFLFMTTVMIAVFFAFWFSAGINRPLQSLSAAAKEVSGGDFKGDPVQIRSNDEMKLLGDTFNQMRADITEYVEEMKDKAEMDRLMKELELKHLQNQINPHFLFNTLNTVSKMAYLEDADDTSHLIDSVSALLRYNLGNLKNSVSLRDEVEIVQSYFHIQQTRFQGRVDFTVELEENTLYIRVPRLILQPLVENAFIHGVESLEDGGTIALCVWRQNNQVMVEIADNGIGMEDEQIQKVLSPEWVESEKHVGHSTGLGLTNVIRRLQLFYQTENVVQIDAAPDKGTVIRLVLPEFSQEKGEFANEGSYSGG</sequence>
<dbReference type="GO" id="GO:0005524">
    <property type="term" value="F:ATP binding"/>
    <property type="evidence" value="ECO:0007669"/>
    <property type="project" value="UniProtKB-KW"/>
</dbReference>
<keyword evidence="6" id="KW-0808">Transferase</keyword>
<evidence type="ECO:0000256" key="12">
    <source>
        <dbReference type="SAM" id="Phobius"/>
    </source>
</evidence>
<dbReference type="AlphaFoldDB" id="A0A3R9QLP9"/>
<feature type="transmembrane region" description="Helical" evidence="12">
    <location>
        <begin position="12"/>
        <end position="31"/>
    </location>
</feature>
<evidence type="ECO:0000256" key="3">
    <source>
        <dbReference type="ARBA" id="ARBA00012438"/>
    </source>
</evidence>
<keyword evidence="7" id="KW-0547">Nucleotide-binding</keyword>
<dbReference type="SUPFAM" id="SSF55874">
    <property type="entry name" value="ATPase domain of HSP90 chaperone/DNA topoisomerase II/histidine kinase"/>
    <property type="match status" value="1"/>
</dbReference>
<evidence type="ECO:0000259" key="14">
    <source>
        <dbReference type="PROSITE" id="PS50885"/>
    </source>
</evidence>
<dbReference type="SMART" id="SM00304">
    <property type="entry name" value="HAMP"/>
    <property type="match status" value="1"/>
</dbReference>
<evidence type="ECO:0000256" key="11">
    <source>
        <dbReference type="ARBA" id="ARBA00023136"/>
    </source>
</evidence>
<dbReference type="Pfam" id="PF06580">
    <property type="entry name" value="His_kinase"/>
    <property type="match status" value="1"/>
</dbReference>
<feature type="domain" description="HAMP" evidence="14">
    <location>
        <begin position="201"/>
        <end position="254"/>
    </location>
</feature>
<evidence type="ECO:0000259" key="13">
    <source>
        <dbReference type="PROSITE" id="PS50109"/>
    </source>
</evidence>
<comment type="caution">
    <text evidence="15">The sequence shown here is derived from an EMBL/GenBank/DDBJ whole genome shotgun (WGS) entry which is preliminary data.</text>
</comment>
<dbReference type="InterPro" id="IPR003594">
    <property type="entry name" value="HATPase_dom"/>
</dbReference>
<dbReference type="Pfam" id="PF00672">
    <property type="entry name" value="HAMP"/>
    <property type="match status" value="1"/>
</dbReference>
<evidence type="ECO:0000256" key="6">
    <source>
        <dbReference type="ARBA" id="ARBA00022679"/>
    </source>
</evidence>
<dbReference type="GO" id="GO:0000155">
    <property type="term" value="F:phosphorelay sensor kinase activity"/>
    <property type="evidence" value="ECO:0007669"/>
    <property type="project" value="InterPro"/>
</dbReference>
<dbReference type="InterPro" id="IPR003660">
    <property type="entry name" value="HAMP_dom"/>
</dbReference>
<evidence type="ECO:0000256" key="7">
    <source>
        <dbReference type="ARBA" id="ARBA00022741"/>
    </source>
</evidence>
<dbReference type="Gene3D" id="3.30.565.10">
    <property type="entry name" value="Histidine kinase-like ATPase, C-terminal domain"/>
    <property type="match status" value="1"/>
</dbReference>
<keyword evidence="12" id="KW-1133">Transmembrane helix</keyword>
<keyword evidence="16" id="KW-1185">Reference proteome</keyword>
<keyword evidence="4" id="KW-1003">Cell membrane</keyword>
<reference evidence="15 16" key="1">
    <citation type="submission" date="2018-10" db="EMBL/GenBank/DDBJ databases">
        <title>Draft genome sequence of Bacillus salarius IM0101, isolated from a hypersaline soil in Inner Mongolia, China.</title>
        <authorList>
            <person name="Yamprayoonswat W."/>
            <person name="Boonvisut S."/>
            <person name="Jumpathong W."/>
            <person name="Sittihan S."/>
            <person name="Ruangsuj P."/>
            <person name="Wanthongcharoen S."/>
            <person name="Thongpramul N."/>
            <person name="Pimmason S."/>
            <person name="Yu B."/>
            <person name="Yasawong M."/>
        </authorList>
    </citation>
    <scope>NUCLEOTIDE SEQUENCE [LARGE SCALE GENOMIC DNA]</scope>
    <source>
        <strain evidence="15 16">IM0101</strain>
    </source>
</reference>
<dbReference type="Gene3D" id="6.10.340.10">
    <property type="match status" value="1"/>
</dbReference>
<evidence type="ECO:0000256" key="1">
    <source>
        <dbReference type="ARBA" id="ARBA00000085"/>
    </source>
</evidence>
<dbReference type="InterPro" id="IPR010559">
    <property type="entry name" value="Sig_transdc_His_kin_internal"/>
</dbReference>
<keyword evidence="9" id="KW-0067">ATP-binding</keyword>
<evidence type="ECO:0000256" key="5">
    <source>
        <dbReference type="ARBA" id="ARBA00022553"/>
    </source>
</evidence>
<evidence type="ECO:0000256" key="9">
    <source>
        <dbReference type="ARBA" id="ARBA00022840"/>
    </source>
</evidence>
<dbReference type="Proteomes" id="UP000275076">
    <property type="component" value="Unassembled WGS sequence"/>
</dbReference>
<comment type="subcellular location">
    <subcellularLocation>
        <location evidence="2">Cell membrane</location>
        <topology evidence="2">Multi-pass membrane protein</topology>
    </subcellularLocation>
</comment>
<keyword evidence="11 12" id="KW-0472">Membrane</keyword>
<dbReference type="CDD" id="cd06225">
    <property type="entry name" value="HAMP"/>
    <property type="match status" value="1"/>
</dbReference>
<dbReference type="InterPro" id="IPR005467">
    <property type="entry name" value="His_kinase_dom"/>
</dbReference>
<dbReference type="EMBL" id="RBVX01000007">
    <property type="protein sequence ID" value="RSL33613.1"/>
    <property type="molecule type" value="Genomic_DNA"/>
</dbReference>
<dbReference type="PROSITE" id="PS50109">
    <property type="entry name" value="HIS_KIN"/>
    <property type="match status" value="1"/>
</dbReference>
<accession>A0A3R9QLP9</accession>
<dbReference type="InterPro" id="IPR036890">
    <property type="entry name" value="HATPase_C_sf"/>
</dbReference>
<name>A0A3R9QLP9_9BACI</name>
<evidence type="ECO:0000256" key="10">
    <source>
        <dbReference type="ARBA" id="ARBA00023012"/>
    </source>
</evidence>
<keyword evidence="8 15" id="KW-0418">Kinase</keyword>
<evidence type="ECO:0000256" key="4">
    <source>
        <dbReference type="ARBA" id="ARBA00022475"/>
    </source>
</evidence>
<comment type="catalytic activity">
    <reaction evidence="1">
        <text>ATP + protein L-histidine = ADP + protein N-phospho-L-histidine.</text>
        <dbReference type="EC" id="2.7.13.3"/>
    </reaction>
</comment>
<gene>
    <name evidence="15" type="ORF">D7Z54_09895</name>
</gene>
<dbReference type="SUPFAM" id="SSF158472">
    <property type="entry name" value="HAMP domain-like"/>
    <property type="match status" value="1"/>
</dbReference>
<dbReference type="SMART" id="SM00387">
    <property type="entry name" value="HATPase_c"/>
    <property type="match status" value="1"/>
</dbReference>
<dbReference type="OrthoDB" id="9776552at2"/>
<dbReference type="PANTHER" id="PTHR34220">
    <property type="entry name" value="SENSOR HISTIDINE KINASE YPDA"/>
    <property type="match status" value="1"/>
</dbReference>
<feature type="transmembrane region" description="Helical" evidence="12">
    <location>
        <begin position="179"/>
        <end position="199"/>
    </location>
</feature>
<dbReference type="PROSITE" id="PS50885">
    <property type="entry name" value="HAMP"/>
    <property type="match status" value="1"/>
</dbReference>